<name>A0A8J4E5E6_9ACTN</name>
<feature type="region of interest" description="Disordered" evidence="1">
    <location>
        <begin position="453"/>
        <end position="479"/>
    </location>
</feature>
<dbReference type="Proteomes" id="UP000612585">
    <property type="component" value="Unassembled WGS sequence"/>
</dbReference>
<organism evidence="2 3">
    <name type="scientific">Virgisporangium aurantiacum</name>
    <dbReference type="NCBI Taxonomy" id="175570"/>
    <lineage>
        <taxon>Bacteria</taxon>
        <taxon>Bacillati</taxon>
        <taxon>Actinomycetota</taxon>
        <taxon>Actinomycetes</taxon>
        <taxon>Micromonosporales</taxon>
        <taxon>Micromonosporaceae</taxon>
        <taxon>Virgisporangium</taxon>
    </lineage>
</organism>
<dbReference type="RefSeq" id="WP_204008952.1">
    <property type="nucleotide sequence ID" value="NZ_BOPG01000085.1"/>
</dbReference>
<gene>
    <name evidence="2" type="ORF">Vau01_104960</name>
</gene>
<accession>A0A8J4E5E6</accession>
<feature type="compositionally biased region" description="Gly residues" evidence="1">
    <location>
        <begin position="469"/>
        <end position="479"/>
    </location>
</feature>
<evidence type="ECO:0000313" key="2">
    <source>
        <dbReference type="EMBL" id="GIJ62980.1"/>
    </source>
</evidence>
<evidence type="ECO:0000313" key="3">
    <source>
        <dbReference type="Proteomes" id="UP000612585"/>
    </source>
</evidence>
<dbReference type="AlphaFoldDB" id="A0A8J4E5E6"/>
<keyword evidence="3" id="KW-1185">Reference proteome</keyword>
<evidence type="ECO:0000256" key="1">
    <source>
        <dbReference type="SAM" id="MobiDB-lite"/>
    </source>
</evidence>
<dbReference type="EMBL" id="BOPG01000085">
    <property type="protein sequence ID" value="GIJ62980.1"/>
    <property type="molecule type" value="Genomic_DNA"/>
</dbReference>
<protein>
    <submittedName>
        <fullName evidence="2">Uncharacterized protein</fullName>
    </submittedName>
</protein>
<sequence>MAGGVLQWLAVRRWPVGVLATAWVGRRALRASADESRVGTLIEVMTTGRSAAARTRAAATLERLWEGRSPAWERIWDRILAVLRDDDGFDPAIGRFLLGADPACAHEPRLRVVAGMAQPFRGLNASTIVVRLGLRPIADPDLATGFRDVLHRTDEPSLLGALEFEFVEGLWAELGLRVARQERHHRLWTDDGTPTPLLEAILTNPHLPRPVDRPDRSPDLAVLMVLRDRTDLITGFDPVNLVKHLLDRLTHGTRVPRHRGGISASTACGRALTAQADGPVRIELARRAVEGDETAARYAAAGGFVPADPDLVPLFLIATRQFHRLDDADPDGRRLAAFPLAVGHAEMLLRVVNQSGVPPTVRAACVRALAAARAVGVRDLLCRRAEAGDRAATEVVVAGGHLPSDPRREPAFLFLTRQWDRYDAADPDGSRLRAYAPTRASYSEERRQLRRIAREAGRPDPGDPHRQLRGGGRGHGVAGSGGYADTGGYGDGGGYSGGGFSCGGHA</sequence>
<comment type="caution">
    <text evidence="2">The sequence shown here is derived from an EMBL/GenBank/DDBJ whole genome shotgun (WGS) entry which is preliminary data.</text>
</comment>
<reference evidence="2" key="1">
    <citation type="submission" date="2021-01" db="EMBL/GenBank/DDBJ databases">
        <title>Whole genome shotgun sequence of Virgisporangium aurantiacum NBRC 16421.</title>
        <authorList>
            <person name="Komaki H."/>
            <person name="Tamura T."/>
        </authorList>
    </citation>
    <scope>NUCLEOTIDE SEQUENCE</scope>
    <source>
        <strain evidence="2">NBRC 16421</strain>
    </source>
</reference>
<feature type="compositionally biased region" description="Basic and acidic residues" evidence="1">
    <location>
        <begin position="453"/>
        <end position="466"/>
    </location>
</feature>
<proteinExistence type="predicted"/>